<comment type="caution">
    <text evidence="2">The sequence shown here is derived from an EMBL/GenBank/DDBJ whole genome shotgun (WGS) entry which is preliminary data.</text>
</comment>
<keyword evidence="3" id="KW-1185">Reference proteome</keyword>
<evidence type="ECO:0000313" key="3">
    <source>
        <dbReference type="Proteomes" id="UP001501475"/>
    </source>
</evidence>
<sequence length="106" mass="11474">MEMPDALFAARPLDSVHDILPLVAVFNALGHRHRLSILRALVQSDIPLSVPQLRVRVSGPATVLEHLKTLRSAGFVEMVGQGRASKWRVVPGSLDKAAALIATDPH</sequence>
<dbReference type="SUPFAM" id="SSF46785">
    <property type="entry name" value="Winged helix' DNA-binding domain"/>
    <property type="match status" value="1"/>
</dbReference>
<reference evidence="2 3" key="1">
    <citation type="journal article" date="2019" name="Int. J. Syst. Evol. Microbiol.">
        <title>The Global Catalogue of Microorganisms (GCM) 10K type strain sequencing project: providing services to taxonomists for standard genome sequencing and annotation.</title>
        <authorList>
            <consortium name="The Broad Institute Genomics Platform"/>
            <consortium name="The Broad Institute Genome Sequencing Center for Infectious Disease"/>
            <person name="Wu L."/>
            <person name="Ma J."/>
        </authorList>
    </citation>
    <scope>NUCLEOTIDE SEQUENCE [LARGE SCALE GENOMIC DNA]</scope>
    <source>
        <strain evidence="2 3">JCM 15591</strain>
    </source>
</reference>
<accession>A0ABN2KYY2</accession>
<dbReference type="Proteomes" id="UP001501475">
    <property type="component" value="Unassembled WGS sequence"/>
</dbReference>
<dbReference type="InterPro" id="IPR036390">
    <property type="entry name" value="WH_DNA-bd_sf"/>
</dbReference>
<name>A0ABN2KYY2_9MICO</name>
<dbReference type="Pfam" id="PF12840">
    <property type="entry name" value="HTH_20"/>
    <property type="match status" value="1"/>
</dbReference>
<dbReference type="Gene3D" id="1.10.10.10">
    <property type="entry name" value="Winged helix-like DNA-binding domain superfamily/Winged helix DNA-binding domain"/>
    <property type="match status" value="1"/>
</dbReference>
<dbReference type="EMBL" id="BAAAPN010000059">
    <property type="protein sequence ID" value="GAA1769183.1"/>
    <property type="molecule type" value="Genomic_DNA"/>
</dbReference>
<protein>
    <recommendedName>
        <fullName evidence="1">HTH arsR-type domain-containing protein</fullName>
    </recommendedName>
</protein>
<dbReference type="InterPro" id="IPR036388">
    <property type="entry name" value="WH-like_DNA-bd_sf"/>
</dbReference>
<gene>
    <name evidence="2" type="ORF">GCM10009810_29570</name>
</gene>
<dbReference type="RefSeq" id="WP_344067582.1">
    <property type="nucleotide sequence ID" value="NZ_BAAAPN010000059.1"/>
</dbReference>
<dbReference type="CDD" id="cd00090">
    <property type="entry name" value="HTH_ARSR"/>
    <property type="match status" value="1"/>
</dbReference>
<dbReference type="SMART" id="SM00418">
    <property type="entry name" value="HTH_ARSR"/>
    <property type="match status" value="1"/>
</dbReference>
<dbReference type="InterPro" id="IPR001845">
    <property type="entry name" value="HTH_ArsR_DNA-bd_dom"/>
</dbReference>
<evidence type="ECO:0000313" key="2">
    <source>
        <dbReference type="EMBL" id="GAA1769183.1"/>
    </source>
</evidence>
<proteinExistence type="predicted"/>
<evidence type="ECO:0000259" key="1">
    <source>
        <dbReference type="SMART" id="SM00418"/>
    </source>
</evidence>
<organism evidence="2 3">
    <name type="scientific">Nostocoides vanveenii</name>
    <dbReference type="NCBI Taxonomy" id="330835"/>
    <lineage>
        <taxon>Bacteria</taxon>
        <taxon>Bacillati</taxon>
        <taxon>Actinomycetota</taxon>
        <taxon>Actinomycetes</taxon>
        <taxon>Micrococcales</taxon>
        <taxon>Intrasporangiaceae</taxon>
        <taxon>Nostocoides</taxon>
    </lineage>
</organism>
<dbReference type="InterPro" id="IPR011991">
    <property type="entry name" value="ArsR-like_HTH"/>
</dbReference>
<feature type="domain" description="HTH arsR-type" evidence="1">
    <location>
        <begin position="24"/>
        <end position="100"/>
    </location>
</feature>